<dbReference type="SMR" id="A0A7M7H0W8"/>
<sequence>MAPSKAAKKNIRGKVKTMEAKLEWQIPDFYTLCSQVKVGVVVKSPKFATTLGRDIEWYLRLFPGGKRQEFQDFIALYLCNTNTVSMGKIVAKSNFKIKNSKAQVVIDHSMTESDFDCKTAWGIDQLIRKDYILDPANELLTNGSLTIICEIITMPRYLVKELKHNKEVHELQPALASRLELLDIYGGLMDDNIFSDVALLSESRSVRAHKCILARSSSVFATMFDNEMNKEKKEIILEVNDISYDVLLEMIRFIYTGKVNGIEKMIGDLAIAAKKFALHRLLIICEQAMIKSMSIHNVVHSLLVADKVKMKELKATAIEFVTMNGSNVIDQPSFRKLPPKIIFKICSNLAKKFK</sequence>
<dbReference type="InterPro" id="IPR008974">
    <property type="entry name" value="TRAF-like"/>
</dbReference>
<dbReference type="Pfam" id="PF00651">
    <property type="entry name" value="BTB"/>
    <property type="match status" value="1"/>
</dbReference>
<dbReference type="InterPro" id="IPR011333">
    <property type="entry name" value="SKP1/BTB/POZ_sf"/>
</dbReference>
<dbReference type="SMART" id="SM00225">
    <property type="entry name" value="BTB"/>
    <property type="match status" value="1"/>
</dbReference>
<gene>
    <name evidence="3" type="primary">103315424</name>
</gene>
<dbReference type="PROSITE" id="PS50144">
    <property type="entry name" value="MATH"/>
    <property type="match status" value="1"/>
</dbReference>
<dbReference type="AlphaFoldDB" id="A0A7M7H0W8"/>
<dbReference type="SUPFAM" id="SSF49599">
    <property type="entry name" value="TRAF domain-like"/>
    <property type="match status" value="1"/>
</dbReference>
<dbReference type="CDD" id="cd14733">
    <property type="entry name" value="BACK"/>
    <property type="match status" value="1"/>
</dbReference>
<dbReference type="InParanoid" id="A0A7M7H0W8"/>
<accession>A0A7M7H0W8</accession>
<reference evidence="3" key="1">
    <citation type="submission" date="2021-01" db="UniProtKB">
        <authorList>
            <consortium name="EnsemblMetazoa"/>
        </authorList>
    </citation>
    <scope>IDENTIFICATION</scope>
</reference>
<evidence type="ECO:0000313" key="3">
    <source>
        <dbReference type="EnsemblMetazoa" id="XP_008202409"/>
    </source>
</evidence>
<dbReference type="Pfam" id="PF22486">
    <property type="entry name" value="MATH_2"/>
    <property type="match status" value="1"/>
</dbReference>
<evidence type="ECO:0000259" key="1">
    <source>
        <dbReference type="PROSITE" id="PS50097"/>
    </source>
</evidence>
<evidence type="ECO:0008006" key="5">
    <source>
        <dbReference type="Google" id="ProtNLM"/>
    </source>
</evidence>
<dbReference type="Gene3D" id="2.60.210.10">
    <property type="entry name" value="Apoptosis, Tumor Necrosis Factor Receptor Associated Protein 2, Chain A"/>
    <property type="match status" value="1"/>
</dbReference>
<dbReference type="SUPFAM" id="SSF54695">
    <property type="entry name" value="POZ domain"/>
    <property type="match status" value="1"/>
</dbReference>
<dbReference type="InterPro" id="IPR002083">
    <property type="entry name" value="MATH/TRAF_dom"/>
</dbReference>
<proteinExistence type="predicted"/>
<feature type="domain" description="BTB" evidence="1">
    <location>
        <begin position="195"/>
        <end position="263"/>
    </location>
</feature>
<dbReference type="Gene3D" id="3.30.710.10">
    <property type="entry name" value="Potassium Channel Kv1.1, Chain A"/>
    <property type="match status" value="1"/>
</dbReference>
<keyword evidence="4" id="KW-1185">Reference proteome</keyword>
<dbReference type="EnsemblMetazoa" id="XM_008204187">
    <property type="protein sequence ID" value="XP_008202409"/>
    <property type="gene ID" value="LOC103315424"/>
</dbReference>
<evidence type="ECO:0000259" key="2">
    <source>
        <dbReference type="PROSITE" id="PS50144"/>
    </source>
</evidence>
<dbReference type="KEGG" id="nvi:103315424"/>
<dbReference type="OrthoDB" id="6359816at2759"/>
<dbReference type="PROSITE" id="PS50097">
    <property type="entry name" value="BTB"/>
    <property type="match status" value="1"/>
</dbReference>
<protein>
    <recommendedName>
        <fullName evidence="5">Roadkill</fullName>
    </recommendedName>
</protein>
<dbReference type="InterPro" id="IPR000210">
    <property type="entry name" value="BTB/POZ_dom"/>
</dbReference>
<dbReference type="GO" id="GO:0030163">
    <property type="term" value="P:protein catabolic process"/>
    <property type="evidence" value="ECO:0007669"/>
    <property type="project" value="UniProtKB-ARBA"/>
</dbReference>
<feature type="domain" description="MATH" evidence="2">
    <location>
        <begin position="19"/>
        <end position="151"/>
    </location>
</feature>
<name>A0A7M7H0W8_NASVI</name>
<evidence type="ECO:0000313" key="4">
    <source>
        <dbReference type="Proteomes" id="UP000002358"/>
    </source>
</evidence>
<dbReference type="Proteomes" id="UP000002358">
    <property type="component" value="Chromosome 5"/>
</dbReference>
<organism evidence="3 4">
    <name type="scientific">Nasonia vitripennis</name>
    <name type="common">Parasitic wasp</name>
    <dbReference type="NCBI Taxonomy" id="7425"/>
    <lineage>
        <taxon>Eukaryota</taxon>
        <taxon>Metazoa</taxon>
        <taxon>Ecdysozoa</taxon>
        <taxon>Arthropoda</taxon>
        <taxon>Hexapoda</taxon>
        <taxon>Insecta</taxon>
        <taxon>Pterygota</taxon>
        <taxon>Neoptera</taxon>
        <taxon>Endopterygota</taxon>
        <taxon>Hymenoptera</taxon>
        <taxon>Apocrita</taxon>
        <taxon>Proctotrupomorpha</taxon>
        <taxon>Chalcidoidea</taxon>
        <taxon>Pteromalidae</taxon>
        <taxon>Pteromalinae</taxon>
        <taxon>Nasonia</taxon>
    </lineage>
</organism>
<dbReference type="Gene3D" id="6.10.250.3030">
    <property type="match status" value="1"/>
</dbReference>
<dbReference type="PANTHER" id="PTHR24413">
    <property type="entry name" value="SPECKLE-TYPE POZ PROTEIN"/>
    <property type="match status" value="1"/>
</dbReference>